<dbReference type="AlphaFoldDB" id="A0A0A0BFN1"/>
<keyword evidence="7 16" id="KW-0812">Transmembrane</keyword>
<keyword evidence="4 16" id="KW-0597">Phosphoprotein</keyword>
<dbReference type="EMBL" id="JRQD01000007">
    <property type="protein sequence ID" value="KGM05929.1"/>
    <property type="molecule type" value="Genomic_DNA"/>
</dbReference>
<evidence type="ECO:0000256" key="2">
    <source>
        <dbReference type="ARBA" id="ARBA00022475"/>
    </source>
</evidence>
<keyword evidence="19" id="KW-0560">Oxidoreductase</keyword>
<dbReference type="PANTHER" id="PTHR37838">
    <property type="entry name" value="NA(+)-TRANSLOCATING NADH-QUINONE REDUCTASE SUBUNIT C"/>
    <property type="match status" value="1"/>
</dbReference>
<keyword evidence="3" id="KW-0997">Cell inner membrane</keyword>
<evidence type="ECO:0000256" key="14">
    <source>
        <dbReference type="ARBA" id="ARBA00023136"/>
    </source>
</evidence>
<dbReference type="HAMAP" id="MF_00427">
    <property type="entry name" value="NqrC"/>
    <property type="match status" value="1"/>
</dbReference>
<evidence type="ECO:0000256" key="8">
    <source>
        <dbReference type="ARBA" id="ARBA00022967"/>
    </source>
</evidence>
<evidence type="ECO:0000256" key="7">
    <source>
        <dbReference type="ARBA" id="ARBA00022692"/>
    </source>
</evidence>
<dbReference type="SMART" id="SM00900">
    <property type="entry name" value="FMN_bind"/>
    <property type="match status" value="1"/>
</dbReference>
<proteinExistence type="inferred from homology"/>
<keyword evidence="9 16" id="KW-1133">Transmembrane helix</keyword>
<keyword evidence="1 16" id="KW-0813">Transport</keyword>
<dbReference type="GO" id="GO:0006814">
    <property type="term" value="P:sodium ion transport"/>
    <property type="evidence" value="ECO:0007669"/>
    <property type="project" value="UniProtKB-UniRule"/>
</dbReference>
<dbReference type="EC" id="7.2.1.1" evidence="16 17"/>
<dbReference type="STRING" id="392484.LP43_2493"/>
<evidence type="ECO:0000256" key="6">
    <source>
        <dbReference type="ARBA" id="ARBA00022643"/>
    </source>
</evidence>
<accession>A0A0A0BFN1</accession>
<evidence type="ECO:0000256" key="12">
    <source>
        <dbReference type="ARBA" id="ARBA00023065"/>
    </source>
</evidence>
<dbReference type="RefSeq" id="WP_008290261.1">
    <property type="nucleotide sequence ID" value="NZ_JADFAB010000013.1"/>
</dbReference>
<evidence type="ECO:0000256" key="11">
    <source>
        <dbReference type="ARBA" id="ARBA00023053"/>
    </source>
</evidence>
<evidence type="ECO:0000256" key="5">
    <source>
        <dbReference type="ARBA" id="ARBA00022630"/>
    </source>
</evidence>
<evidence type="ECO:0000256" key="15">
    <source>
        <dbReference type="ARBA" id="ARBA00023201"/>
    </source>
</evidence>
<dbReference type="PANTHER" id="PTHR37838:SF1">
    <property type="entry name" value="NA(+)-TRANSLOCATING NADH-QUINONE REDUCTASE SUBUNIT C"/>
    <property type="match status" value="1"/>
</dbReference>
<reference evidence="19 20" key="1">
    <citation type="submission" date="2014-09" db="EMBL/GenBank/DDBJ databases">
        <authorList>
            <person name="Grob C."/>
            <person name="Taubert M."/>
            <person name="Howat A.M."/>
            <person name="Burns O.J."/>
            <person name="Dixon J.L."/>
            <person name="Chen Y."/>
            <person name="Murrell J.C."/>
        </authorList>
    </citation>
    <scope>NUCLEOTIDE SEQUENCE [LARGE SCALE GENOMIC DNA]</scope>
    <source>
        <strain evidence="19">L4</strain>
    </source>
</reference>
<dbReference type="Proteomes" id="UP000029999">
    <property type="component" value="Unassembled WGS sequence"/>
</dbReference>
<evidence type="ECO:0000313" key="20">
    <source>
        <dbReference type="Proteomes" id="UP000029999"/>
    </source>
</evidence>
<dbReference type="GO" id="GO:0005886">
    <property type="term" value="C:plasma membrane"/>
    <property type="evidence" value="ECO:0007669"/>
    <property type="project" value="UniProtKB-SubCell"/>
</dbReference>
<evidence type="ECO:0000256" key="3">
    <source>
        <dbReference type="ARBA" id="ARBA00022519"/>
    </source>
</evidence>
<dbReference type="GO" id="GO:0016655">
    <property type="term" value="F:oxidoreductase activity, acting on NAD(P)H, quinone or similar compound as acceptor"/>
    <property type="evidence" value="ECO:0007669"/>
    <property type="project" value="UniProtKB-UniRule"/>
</dbReference>
<organism evidence="19 20">
    <name type="scientific">Methylophaga thiooxydans</name>
    <dbReference type="NCBI Taxonomy" id="392484"/>
    <lineage>
        <taxon>Bacteria</taxon>
        <taxon>Pseudomonadati</taxon>
        <taxon>Pseudomonadota</taxon>
        <taxon>Gammaproteobacteria</taxon>
        <taxon>Thiotrichales</taxon>
        <taxon>Piscirickettsiaceae</taxon>
        <taxon>Methylophaga</taxon>
    </lineage>
</organism>
<gene>
    <name evidence="16" type="primary">nqrC</name>
    <name evidence="19" type="ORF">LP43_2493</name>
</gene>
<dbReference type="NCBIfam" id="TIGR01938">
    <property type="entry name" value="nqrC"/>
    <property type="match status" value="1"/>
</dbReference>
<dbReference type="InterPro" id="IPR007329">
    <property type="entry name" value="FMN-bd"/>
</dbReference>
<dbReference type="PIRSF" id="PIRSF009437">
    <property type="entry name" value="NQR-1_subunit_C"/>
    <property type="match status" value="1"/>
</dbReference>
<evidence type="ECO:0000313" key="19">
    <source>
        <dbReference type="EMBL" id="KGM05929.1"/>
    </source>
</evidence>
<evidence type="ECO:0000256" key="16">
    <source>
        <dbReference type="HAMAP-Rule" id="MF_00427"/>
    </source>
</evidence>
<dbReference type="NCBIfam" id="NF003749">
    <property type="entry name" value="PRK05346.1-5"/>
    <property type="match status" value="1"/>
</dbReference>
<comment type="subunit">
    <text evidence="16 17">Composed of six subunits; NqrA, NqrB, NqrC, NqrD, NqrE and NqrF.</text>
</comment>
<keyword evidence="6 16" id="KW-0288">FMN</keyword>
<feature type="domain" description="FMN-binding" evidence="18">
    <location>
        <begin position="158"/>
        <end position="259"/>
    </location>
</feature>
<keyword evidence="2 16" id="KW-1003">Cell membrane</keyword>
<comment type="subcellular location">
    <subcellularLocation>
        <location evidence="16">Cell membrane</location>
        <topology evidence="16">Single-pass membrane protein</topology>
    </subcellularLocation>
</comment>
<dbReference type="Pfam" id="PF04205">
    <property type="entry name" value="FMN_bind"/>
    <property type="match status" value="1"/>
</dbReference>
<feature type="transmembrane region" description="Helical" evidence="16">
    <location>
        <begin position="26"/>
        <end position="47"/>
    </location>
</feature>
<keyword evidence="12 16" id="KW-0406">Ion transport</keyword>
<protein>
    <recommendedName>
        <fullName evidence="16 17">Na(+)-translocating NADH-quinone reductase subunit C</fullName>
        <shortName evidence="16 17">Na(+)-NQR subunit C</shortName>
        <shortName evidence="16 17">Na(+)-translocating NQR subunit C</shortName>
        <ecNumber evidence="16 17">7.2.1.1</ecNumber>
    </recommendedName>
    <alternativeName>
        <fullName evidence="16 17">NQR complex subunit C</fullName>
    </alternativeName>
    <alternativeName>
        <fullName evidence="16 17">NQR-1 subunit C</fullName>
    </alternativeName>
</protein>
<evidence type="ECO:0000256" key="1">
    <source>
        <dbReference type="ARBA" id="ARBA00022448"/>
    </source>
</evidence>
<evidence type="ECO:0000259" key="18">
    <source>
        <dbReference type="SMART" id="SM00900"/>
    </source>
</evidence>
<dbReference type="InterPro" id="IPR010204">
    <property type="entry name" value="NqrC"/>
</dbReference>
<keyword evidence="10 16" id="KW-0520">NAD</keyword>
<comment type="similarity">
    <text evidence="16 17">Belongs to the NqrC family.</text>
</comment>
<sequence length="274" mass="30058">MAETTPKKGLLGSLMSLPNDNPKKTLFIAVLLCLVCSILVSTAAVSLKPIQTSNKKDDIKRNILAVTGLSDSDGNIDELFSQFDVRLIDLSEGKYAETDIDPVSYDQRKASSDPQMSVRLSSEQNIAGIGSRAKLAPVYLLTEGDTIKQVVLPVHGYGLWSTLYGFLSLDGDFNTIRGLRFYEHAETPGLGGEVDNPKWRAQWEGKKVFDETGNVEIRVIRGHVDTNTKNAEYKVDGLSGATLTSNGVTNLLQYWLGDHGFGPYLKNMRSELGK</sequence>
<comment type="caution">
    <text evidence="16">Lacks conserved residue(s) required for the propagation of feature annotation.</text>
</comment>
<keyword evidence="11 16" id="KW-0915">Sodium</keyword>
<keyword evidence="5 16" id="KW-0285">Flavoprotein</keyword>
<comment type="caution">
    <text evidence="19">The sequence shown here is derived from an EMBL/GenBank/DDBJ whole genome shotgun (WGS) entry which is preliminary data.</text>
</comment>
<evidence type="ECO:0000256" key="10">
    <source>
        <dbReference type="ARBA" id="ARBA00023027"/>
    </source>
</evidence>
<evidence type="ECO:0000256" key="4">
    <source>
        <dbReference type="ARBA" id="ARBA00022553"/>
    </source>
</evidence>
<comment type="cofactor">
    <cofactor evidence="16 17">
        <name>FMN</name>
        <dbReference type="ChEBI" id="CHEBI:58210"/>
    </cofactor>
</comment>
<dbReference type="GO" id="GO:0010181">
    <property type="term" value="F:FMN binding"/>
    <property type="evidence" value="ECO:0007669"/>
    <property type="project" value="UniProtKB-UniRule"/>
</dbReference>
<evidence type="ECO:0000256" key="17">
    <source>
        <dbReference type="PIRNR" id="PIRNR009437"/>
    </source>
</evidence>
<keyword evidence="15 16" id="KW-0739">Sodium transport</keyword>
<evidence type="ECO:0000256" key="9">
    <source>
        <dbReference type="ARBA" id="ARBA00022989"/>
    </source>
</evidence>
<feature type="modified residue" description="FMN phosphoryl threonine" evidence="16">
    <location>
        <position position="242"/>
    </location>
</feature>
<comment type="function">
    <text evidence="16">NQR complex catalyzes the reduction of ubiquinone-1 to ubiquinol by two successive reactions, coupled with the transport of Na(+) ions from the cytoplasm to the periplasm. NqrA to NqrE are probably involved in the second step, the conversion of ubisemiquinone to ubiquinol.</text>
</comment>
<keyword evidence="8 16" id="KW-1278">Translocase</keyword>
<comment type="catalytic activity">
    <reaction evidence="16 17">
        <text>a ubiquinone + n Na(+)(in) + NADH + H(+) = a ubiquinol + n Na(+)(out) + NAD(+)</text>
        <dbReference type="Rhea" id="RHEA:47748"/>
        <dbReference type="Rhea" id="RHEA-COMP:9565"/>
        <dbReference type="Rhea" id="RHEA-COMP:9566"/>
        <dbReference type="ChEBI" id="CHEBI:15378"/>
        <dbReference type="ChEBI" id="CHEBI:16389"/>
        <dbReference type="ChEBI" id="CHEBI:17976"/>
        <dbReference type="ChEBI" id="CHEBI:29101"/>
        <dbReference type="ChEBI" id="CHEBI:57540"/>
        <dbReference type="ChEBI" id="CHEBI:57945"/>
        <dbReference type="EC" id="7.2.1.1"/>
    </reaction>
</comment>
<keyword evidence="14 16" id="KW-0472">Membrane</keyword>
<evidence type="ECO:0000256" key="13">
    <source>
        <dbReference type="ARBA" id="ARBA00023075"/>
    </source>
</evidence>
<keyword evidence="13 16" id="KW-0830">Ubiquinone</keyword>
<name>A0A0A0BFN1_9GAMM</name>